<dbReference type="Gene3D" id="2.170.130.10">
    <property type="entry name" value="TonB-dependent receptor, plug domain"/>
    <property type="match status" value="1"/>
</dbReference>
<keyword evidence="6 11" id="KW-0798">TonB box</keyword>
<dbReference type="PANTHER" id="PTHR40980:SF4">
    <property type="entry name" value="TONB-DEPENDENT RECEPTOR-LIKE BETA-BARREL DOMAIN-CONTAINING PROTEIN"/>
    <property type="match status" value="1"/>
</dbReference>
<keyword evidence="9 10" id="KW-0998">Cell outer membrane</keyword>
<evidence type="ECO:0000256" key="8">
    <source>
        <dbReference type="ARBA" id="ARBA00023170"/>
    </source>
</evidence>
<evidence type="ECO:0000256" key="4">
    <source>
        <dbReference type="ARBA" id="ARBA00022452"/>
    </source>
</evidence>
<keyword evidence="7 10" id="KW-0472">Membrane</keyword>
<dbReference type="PROSITE" id="PS52016">
    <property type="entry name" value="TONB_DEPENDENT_REC_3"/>
    <property type="match status" value="1"/>
</dbReference>
<keyword evidence="4 10" id="KW-1134">Transmembrane beta strand</keyword>
<dbReference type="PANTHER" id="PTHR40980">
    <property type="entry name" value="PLUG DOMAIN-CONTAINING PROTEIN"/>
    <property type="match status" value="1"/>
</dbReference>
<comment type="caution">
    <text evidence="14">The sequence shown here is derived from an EMBL/GenBank/DDBJ whole genome shotgun (WGS) entry which is preliminary data.</text>
</comment>
<dbReference type="NCBIfam" id="TIGR01782">
    <property type="entry name" value="TonB-Xanth-Caul"/>
    <property type="match status" value="1"/>
</dbReference>
<evidence type="ECO:0000256" key="3">
    <source>
        <dbReference type="ARBA" id="ARBA00022448"/>
    </source>
</evidence>
<evidence type="ECO:0000256" key="5">
    <source>
        <dbReference type="ARBA" id="ARBA00022692"/>
    </source>
</evidence>
<evidence type="ECO:0000313" key="15">
    <source>
        <dbReference type="Proteomes" id="UP000637632"/>
    </source>
</evidence>
<comment type="similarity">
    <text evidence="2 10 11">Belongs to the TonB-dependent receptor family.</text>
</comment>
<evidence type="ECO:0000259" key="12">
    <source>
        <dbReference type="Pfam" id="PF00593"/>
    </source>
</evidence>
<reference evidence="14 15" key="1">
    <citation type="submission" date="2020-08" db="EMBL/GenBank/DDBJ databases">
        <title>Novel species isolated from subtropical streams in China.</title>
        <authorList>
            <person name="Lu H."/>
        </authorList>
    </citation>
    <scope>NUCLEOTIDE SEQUENCE [LARGE SCALE GENOMIC DNA]</scope>
    <source>
        <strain evidence="14 15">CCTCC AB 2015119</strain>
    </source>
</reference>
<dbReference type="Pfam" id="PF00593">
    <property type="entry name" value="TonB_dep_Rec_b-barrel"/>
    <property type="match status" value="1"/>
</dbReference>
<dbReference type="InterPro" id="IPR039426">
    <property type="entry name" value="TonB-dep_rcpt-like"/>
</dbReference>
<dbReference type="InterPro" id="IPR012910">
    <property type="entry name" value="Plug_dom"/>
</dbReference>
<accession>A0ABR6XG87</accession>
<sequence>MKTRQRPAAYFSNPDVQAIFRLSALTIGVLGLISTAQANDIALAAASDVVISGQRVSMRKAIEAQEKANNIISVISSDDIGSLPDKNAAEALARLPGVSVQRDQGEGRYVVVRGLGADLNAVTINGALVPSPEASRRAVALDVLPSGLIRSLEVTKTLRPDQDANSLGGSVEVKSLTAFDMPGKTLTVNTGASYDQVTGKTSPNAGALWADRFLDGKLGIAAGISAEKRSFGSDNVETGGAWDNNRLGGIEFRDYLPERERHAYALNLDYRASREQQYYLRSFLSDFSDDEVRDRLTVSNFSGGSISESNTSTARAERRLRQRKYTQQISSLVAGTEQHISGWKMEAAAASSRATDDTPESINDARFRGTANFAGVGFTDSQLPKLIAPASLSDPASYGLNAITLQQRYSKDTEQHAQLDMSRKLTFDQLESTLKFGAKVSRREKTNDTDQWTYNSSKTTSGNYWGTGSTSLSSFVQGTLEYPFTNIGAAISPALIRARIAGLNRANAKLALESAINDFTLNEDIDAAYLQNTFDFGHWNILAGARVERTKFNAAGSQVSGSTIQPVTRERSYTNWLPSLHTRYDLDKHTSVRAAWTSAVVRANFSQLAPGINLASNTEATIGNPDLAALKASNLDLGIERQLAHDGVVSAYLFHKDIKNFTYTTNLAGTGQWKNYTTATSYANGDTASIQGIELAYSQPLRMLPAPWKYVLIGANASFTNSDANISRFDVASGKTLARSIRFPGQSKRVMNLMLGYEHGAVSTRLALNYKSPYLLELGSDILRADQDRIVETQKQLDFSLSYQLNKRFQLVFEATNLNNEKYYVYQGSPQYNAQYEQYGRTYKVSLKASVF</sequence>
<dbReference type="CDD" id="cd01347">
    <property type="entry name" value="ligand_gated_channel"/>
    <property type="match status" value="1"/>
</dbReference>
<evidence type="ECO:0000256" key="9">
    <source>
        <dbReference type="ARBA" id="ARBA00023237"/>
    </source>
</evidence>
<dbReference type="InterPro" id="IPR036942">
    <property type="entry name" value="Beta-barrel_TonB_sf"/>
</dbReference>
<feature type="domain" description="TonB-dependent receptor-like beta-barrel" evidence="12">
    <location>
        <begin position="368"/>
        <end position="818"/>
    </location>
</feature>
<keyword evidence="8 14" id="KW-0675">Receptor</keyword>
<organism evidence="14 15">
    <name type="scientific">Undibacterium aquatile</name>
    <dbReference type="NCBI Taxonomy" id="1537398"/>
    <lineage>
        <taxon>Bacteria</taxon>
        <taxon>Pseudomonadati</taxon>
        <taxon>Pseudomonadota</taxon>
        <taxon>Betaproteobacteria</taxon>
        <taxon>Burkholderiales</taxon>
        <taxon>Oxalobacteraceae</taxon>
        <taxon>Undibacterium</taxon>
    </lineage>
</organism>
<dbReference type="EMBL" id="JACOFT010000003">
    <property type="protein sequence ID" value="MBC3811922.1"/>
    <property type="molecule type" value="Genomic_DNA"/>
</dbReference>
<evidence type="ECO:0000256" key="11">
    <source>
        <dbReference type="RuleBase" id="RU003357"/>
    </source>
</evidence>
<dbReference type="RefSeq" id="WP_190479414.1">
    <property type="nucleotide sequence ID" value="NZ_JACOFT010000003.1"/>
</dbReference>
<evidence type="ECO:0000313" key="14">
    <source>
        <dbReference type="EMBL" id="MBC3811922.1"/>
    </source>
</evidence>
<proteinExistence type="inferred from homology"/>
<keyword evidence="3 10" id="KW-0813">Transport</keyword>
<evidence type="ECO:0000256" key="7">
    <source>
        <dbReference type="ARBA" id="ARBA00023136"/>
    </source>
</evidence>
<dbReference type="InterPro" id="IPR037066">
    <property type="entry name" value="Plug_dom_sf"/>
</dbReference>
<evidence type="ECO:0000256" key="10">
    <source>
        <dbReference type="PROSITE-ProRule" id="PRU01360"/>
    </source>
</evidence>
<dbReference type="Proteomes" id="UP000637632">
    <property type="component" value="Unassembled WGS sequence"/>
</dbReference>
<comment type="subcellular location">
    <subcellularLocation>
        <location evidence="1 10">Cell outer membrane</location>
        <topology evidence="1 10">Multi-pass membrane protein</topology>
    </subcellularLocation>
</comment>
<dbReference type="InterPro" id="IPR010104">
    <property type="entry name" value="TonB_rcpt_bac"/>
</dbReference>
<evidence type="ECO:0000256" key="1">
    <source>
        <dbReference type="ARBA" id="ARBA00004571"/>
    </source>
</evidence>
<keyword evidence="5 10" id="KW-0812">Transmembrane</keyword>
<evidence type="ECO:0000259" key="13">
    <source>
        <dbReference type="Pfam" id="PF07715"/>
    </source>
</evidence>
<evidence type="ECO:0000256" key="6">
    <source>
        <dbReference type="ARBA" id="ARBA00023077"/>
    </source>
</evidence>
<gene>
    <name evidence="14" type="ORF">H8K26_10750</name>
</gene>
<dbReference type="Pfam" id="PF07715">
    <property type="entry name" value="Plug"/>
    <property type="match status" value="1"/>
</dbReference>
<dbReference type="Gene3D" id="2.40.170.20">
    <property type="entry name" value="TonB-dependent receptor, beta-barrel domain"/>
    <property type="match status" value="1"/>
</dbReference>
<dbReference type="SUPFAM" id="SSF56935">
    <property type="entry name" value="Porins"/>
    <property type="match status" value="1"/>
</dbReference>
<feature type="domain" description="TonB-dependent receptor plug" evidence="13">
    <location>
        <begin position="66"/>
        <end position="169"/>
    </location>
</feature>
<name>A0ABR6XG87_9BURK</name>
<dbReference type="InterPro" id="IPR000531">
    <property type="entry name" value="Beta-barrel_TonB"/>
</dbReference>
<keyword evidence="15" id="KW-1185">Reference proteome</keyword>
<evidence type="ECO:0000256" key="2">
    <source>
        <dbReference type="ARBA" id="ARBA00009810"/>
    </source>
</evidence>
<protein>
    <submittedName>
        <fullName evidence="14">TonB-dependent receptor</fullName>
    </submittedName>
</protein>